<evidence type="ECO:0000256" key="7">
    <source>
        <dbReference type="ARBA" id="ARBA00018660"/>
    </source>
</evidence>
<gene>
    <name evidence="24" type="ORF">KUCA_T00001973001</name>
</gene>
<evidence type="ECO:0000256" key="10">
    <source>
        <dbReference type="ARBA" id="ARBA00022598"/>
    </source>
</evidence>
<dbReference type="HOGENOM" id="CLU_015869_0_1_1"/>
<proteinExistence type="inferred from homology"/>
<dbReference type="GO" id="GO:0005743">
    <property type="term" value="C:mitochondrial inner membrane"/>
    <property type="evidence" value="ECO:0007669"/>
    <property type="project" value="UniProtKB-SubCell"/>
</dbReference>
<dbReference type="Gene3D" id="3.90.190.20">
    <property type="entry name" value="Mur ligase, C-terminal domain"/>
    <property type="match status" value="1"/>
</dbReference>
<comment type="catalytic activity">
    <reaction evidence="20 21">
        <text>(6S)-5,6,7,8-tetrahydrofolyl-(gamma-L-Glu)(n) + L-glutamate + ATP = (6S)-5,6,7,8-tetrahydrofolyl-(gamma-L-Glu)(n+1) + ADP + phosphate + H(+)</text>
        <dbReference type="Rhea" id="RHEA:10580"/>
        <dbReference type="Rhea" id="RHEA-COMP:14738"/>
        <dbReference type="Rhea" id="RHEA-COMP:14740"/>
        <dbReference type="ChEBI" id="CHEBI:15378"/>
        <dbReference type="ChEBI" id="CHEBI:29985"/>
        <dbReference type="ChEBI" id="CHEBI:30616"/>
        <dbReference type="ChEBI" id="CHEBI:43474"/>
        <dbReference type="ChEBI" id="CHEBI:141005"/>
        <dbReference type="ChEBI" id="CHEBI:456216"/>
        <dbReference type="EC" id="6.3.2.17"/>
    </reaction>
</comment>
<dbReference type="FunFam" id="3.40.1190.10:FF:000009">
    <property type="entry name" value="Folylpolyglutamate synthase"/>
    <property type="match status" value="1"/>
</dbReference>
<comment type="function">
    <text evidence="21">Catalyzes conversion of folates to polyglutamate derivatives allowing concentration of folate compounds in the cell and the intracellular retention of these cofactors, which are important substrates for most of the folate-dependent enzymes that are involved in one-carbon transfer reactions involved in purine, pyrimidine and amino acid synthesis.</text>
</comment>
<keyword evidence="9 21" id="KW-0554">One-carbon metabolism</keyword>
<dbReference type="STRING" id="1382522.W6MM90"/>
<dbReference type="GO" id="GO:0005829">
    <property type="term" value="C:cytosol"/>
    <property type="evidence" value="ECO:0007669"/>
    <property type="project" value="TreeGrafter"/>
</dbReference>
<evidence type="ECO:0000256" key="22">
    <source>
        <dbReference type="PIRSR" id="PIRSR038895-1"/>
    </source>
</evidence>
<dbReference type="InterPro" id="IPR036565">
    <property type="entry name" value="Mur-like_cat_sf"/>
</dbReference>
<evidence type="ECO:0000256" key="15">
    <source>
        <dbReference type="ARBA" id="ARBA00022842"/>
    </source>
</evidence>
<feature type="binding site" evidence="22">
    <location>
        <position position="320"/>
    </location>
    <ligand>
        <name>ATP</name>
        <dbReference type="ChEBI" id="CHEBI:30616"/>
    </ligand>
</feature>
<protein>
    <recommendedName>
        <fullName evidence="7 21">Folylpolyglutamate synthase</fullName>
        <ecNumber evidence="6 21">6.3.2.17</ecNumber>
    </recommendedName>
    <alternativeName>
        <fullName evidence="19 21">Folylpoly-gamma-glutamate synthetase</fullName>
    </alternativeName>
    <alternativeName>
        <fullName evidence="18 21">Tetrahydrofolylpolyglutamate synthase</fullName>
    </alternativeName>
</protein>
<comment type="pathway">
    <text evidence="4 21">Cofactor biosynthesis; tetrahydrofolylpolyglutamate biosynthesis.</text>
</comment>
<dbReference type="GO" id="GO:0005524">
    <property type="term" value="F:ATP binding"/>
    <property type="evidence" value="ECO:0007669"/>
    <property type="project" value="UniProtKB-KW"/>
</dbReference>
<dbReference type="InterPro" id="IPR001645">
    <property type="entry name" value="Folylpolyglutamate_synth"/>
</dbReference>
<dbReference type="GO" id="GO:0006730">
    <property type="term" value="P:one-carbon metabolic process"/>
    <property type="evidence" value="ECO:0007669"/>
    <property type="project" value="UniProtKB-KW"/>
</dbReference>
<keyword evidence="25" id="KW-1185">Reference proteome</keyword>
<dbReference type="InterPro" id="IPR036615">
    <property type="entry name" value="Mur_ligase_C_dom_sf"/>
</dbReference>
<dbReference type="RefSeq" id="XP_022458012.1">
    <property type="nucleotide sequence ID" value="XM_022604208.1"/>
</dbReference>
<evidence type="ECO:0000256" key="23">
    <source>
        <dbReference type="PIRSR" id="PIRSR038895-2"/>
    </source>
</evidence>
<dbReference type="InterPro" id="IPR018109">
    <property type="entry name" value="Folylpolyglutamate_synth_CS"/>
</dbReference>
<keyword evidence="11 23" id="KW-0479">Metal-binding</keyword>
<dbReference type="EC" id="6.3.2.17" evidence="6 21"/>
<evidence type="ECO:0000256" key="6">
    <source>
        <dbReference type="ARBA" id="ARBA00013025"/>
    </source>
</evidence>
<keyword evidence="12 22" id="KW-0547">Nucleotide-binding</keyword>
<sequence>MSTNGDMPSTRSYKDAIRALNSLQSNFATVAVRRSAAVDAAKLMPEMLEWTARCGYTPEQLDSLNVVHVTGTKGKGSTCAFTHSILERYRSAISGPITRMGMYTSPHLKSVRERIMLDGQPLDEARFTRYFFEIWDKLGLAEDGGEERPAYFRFLTLLSFHVFKSEGVDTAIYEVGVGGQYDSTNVFVRPTVTGITALGIDHTTMLGTTLAEIAWNKAGIFKKGTPAVTVVQPEEGMKVIRERAAEREVASLEVVEKREGLAGIKLGLAGEFQKQNAAVAVELARLHLKALGVAGMDFGLQDPIPLEFERGLEAANWPGRCQTIHEDTITWFIDGAHTLESVHVASEWFGSVVPKQRGQRVLLFNQQTRDVAALIRELYETVAAAGVKFDHVIFTTNLTWSSGTYSDDLVSINTSQEQVDELVVQKRLAELWSQMDDKKSRKHIFHDIETSVNFIRSLEGPVDVFVCGSLHLVGGFLTVLDK</sequence>
<accession>W6MM90</accession>
<evidence type="ECO:0000313" key="25">
    <source>
        <dbReference type="Proteomes" id="UP000019384"/>
    </source>
</evidence>
<organism evidence="24 25">
    <name type="scientific">Kuraishia capsulata CBS 1993</name>
    <dbReference type="NCBI Taxonomy" id="1382522"/>
    <lineage>
        <taxon>Eukaryota</taxon>
        <taxon>Fungi</taxon>
        <taxon>Dikarya</taxon>
        <taxon>Ascomycota</taxon>
        <taxon>Saccharomycotina</taxon>
        <taxon>Pichiomycetes</taxon>
        <taxon>Pichiales</taxon>
        <taxon>Pichiaceae</taxon>
        <taxon>Kuraishia</taxon>
    </lineage>
</organism>
<comment type="cofactor">
    <cofactor evidence="21">
        <name>a monovalent cation</name>
        <dbReference type="ChEBI" id="CHEBI:60242"/>
    </cofactor>
    <text evidence="21">A monovalent cation.</text>
</comment>
<evidence type="ECO:0000256" key="19">
    <source>
        <dbReference type="ARBA" id="ARBA00030876"/>
    </source>
</evidence>
<dbReference type="SUPFAM" id="SSF53244">
    <property type="entry name" value="MurD-like peptide ligases, peptide-binding domain"/>
    <property type="match status" value="1"/>
</dbReference>
<dbReference type="SUPFAM" id="SSF53623">
    <property type="entry name" value="MurD-like peptide ligases, catalytic domain"/>
    <property type="match status" value="1"/>
</dbReference>
<evidence type="ECO:0000256" key="13">
    <source>
        <dbReference type="ARBA" id="ARBA00022792"/>
    </source>
</evidence>
<dbReference type="PANTHER" id="PTHR11136">
    <property type="entry name" value="FOLYLPOLYGLUTAMATE SYNTHASE-RELATED"/>
    <property type="match status" value="1"/>
</dbReference>
<keyword evidence="14 22" id="KW-0067">ATP-binding</keyword>
<evidence type="ECO:0000256" key="20">
    <source>
        <dbReference type="ARBA" id="ARBA00047493"/>
    </source>
</evidence>
<evidence type="ECO:0000256" key="8">
    <source>
        <dbReference type="ARBA" id="ARBA00022490"/>
    </source>
</evidence>
<comment type="subcellular location">
    <subcellularLocation>
        <location evidence="3">Cytoplasm</location>
    </subcellularLocation>
    <subcellularLocation>
        <location evidence="1">Mitochondrion inner membrane</location>
    </subcellularLocation>
    <subcellularLocation>
        <location evidence="2">Mitochondrion matrix</location>
    </subcellularLocation>
</comment>
<dbReference type="AlphaFoldDB" id="W6MM90"/>
<evidence type="ECO:0000256" key="16">
    <source>
        <dbReference type="ARBA" id="ARBA00023128"/>
    </source>
</evidence>
<dbReference type="GO" id="GO:0046872">
    <property type="term" value="F:metal ion binding"/>
    <property type="evidence" value="ECO:0007669"/>
    <property type="project" value="UniProtKB-KW"/>
</dbReference>
<keyword evidence="8" id="KW-0963">Cytoplasm</keyword>
<reference evidence="24" key="2">
    <citation type="submission" date="2014-02" db="EMBL/GenBank/DDBJ databases">
        <title>Complete DNA sequence of /Kuraishia capsulata/ illustrates novel genomic features among budding yeasts (/Saccharomycotina/).</title>
        <authorList>
            <person name="Morales L."/>
            <person name="Noel B."/>
            <person name="Porcel B."/>
            <person name="Marcet-Houben M."/>
            <person name="Hullo M-F."/>
            <person name="Sacerdot C."/>
            <person name="Tekaia F."/>
            <person name="Leh-Louis V."/>
            <person name="Despons L."/>
            <person name="Khanna V."/>
            <person name="Aury J-M."/>
            <person name="Barbe V."/>
            <person name="Couloux A."/>
            <person name="Labadie K."/>
            <person name="Pelletier E."/>
            <person name="Souciet J-L."/>
            <person name="Boekhout T."/>
            <person name="Gabaldon T."/>
            <person name="Wincker P."/>
            <person name="Dujon B."/>
        </authorList>
    </citation>
    <scope>NUCLEOTIDE SEQUENCE</scope>
    <source>
        <strain evidence="24">CBS 1993</strain>
    </source>
</reference>
<comment type="similarity">
    <text evidence="5 21">Belongs to the folylpolyglutamate synthase family.</text>
</comment>
<evidence type="ECO:0000256" key="21">
    <source>
        <dbReference type="PIRNR" id="PIRNR038895"/>
    </source>
</evidence>
<evidence type="ECO:0000256" key="17">
    <source>
        <dbReference type="ARBA" id="ARBA00023136"/>
    </source>
</evidence>
<keyword evidence="16" id="KW-0496">Mitochondrion</keyword>
<evidence type="ECO:0000256" key="4">
    <source>
        <dbReference type="ARBA" id="ARBA00005150"/>
    </source>
</evidence>
<evidence type="ECO:0000256" key="18">
    <source>
        <dbReference type="ARBA" id="ARBA00030592"/>
    </source>
</evidence>
<keyword evidence="17" id="KW-0472">Membrane</keyword>
<dbReference type="Gene3D" id="3.40.1190.10">
    <property type="entry name" value="Mur-like, catalytic domain"/>
    <property type="match status" value="1"/>
</dbReference>
<dbReference type="Proteomes" id="UP000019384">
    <property type="component" value="Unassembled WGS sequence"/>
</dbReference>
<evidence type="ECO:0000256" key="9">
    <source>
        <dbReference type="ARBA" id="ARBA00022563"/>
    </source>
</evidence>
<evidence type="ECO:0000256" key="12">
    <source>
        <dbReference type="ARBA" id="ARBA00022741"/>
    </source>
</evidence>
<dbReference type="PIRSF" id="PIRSF038895">
    <property type="entry name" value="FPGS"/>
    <property type="match status" value="1"/>
</dbReference>
<evidence type="ECO:0000313" key="24">
    <source>
        <dbReference type="EMBL" id="CDK26002.1"/>
    </source>
</evidence>
<dbReference type="OrthoDB" id="5212574at2759"/>
<keyword evidence="13" id="KW-0999">Mitochondrion inner membrane</keyword>
<evidence type="ECO:0000256" key="5">
    <source>
        <dbReference type="ARBA" id="ARBA00008276"/>
    </source>
</evidence>
<dbReference type="NCBIfam" id="TIGR01499">
    <property type="entry name" value="folC"/>
    <property type="match status" value="1"/>
</dbReference>
<dbReference type="InterPro" id="IPR023600">
    <property type="entry name" value="Folylpolyglutamate_synth_euk"/>
</dbReference>
<keyword evidence="15 23" id="KW-0460">Magnesium</keyword>
<dbReference type="PANTHER" id="PTHR11136:SF5">
    <property type="entry name" value="FOLYLPOLYGLUTAMATE SYNTHASE, MITOCHONDRIAL"/>
    <property type="match status" value="1"/>
</dbReference>
<dbReference type="GeneID" id="34519400"/>
<evidence type="ECO:0000256" key="14">
    <source>
        <dbReference type="ARBA" id="ARBA00022840"/>
    </source>
</evidence>
<feature type="binding site" evidence="22">
    <location>
        <position position="334"/>
    </location>
    <ligand>
        <name>ATP</name>
        <dbReference type="ChEBI" id="CHEBI:30616"/>
    </ligand>
</feature>
<feature type="binding site" evidence="23">
    <location>
        <position position="202"/>
    </location>
    <ligand>
        <name>Mg(2+)</name>
        <dbReference type="ChEBI" id="CHEBI:18420"/>
        <label>1</label>
    </ligand>
</feature>
<dbReference type="UniPathway" id="UPA00850"/>
<evidence type="ECO:0000256" key="3">
    <source>
        <dbReference type="ARBA" id="ARBA00004496"/>
    </source>
</evidence>
<dbReference type="EMBL" id="HG793126">
    <property type="protein sequence ID" value="CDK26002.1"/>
    <property type="molecule type" value="Genomic_DNA"/>
</dbReference>
<dbReference type="GO" id="GO:0005759">
    <property type="term" value="C:mitochondrial matrix"/>
    <property type="evidence" value="ECO:0007669"/>
    <property type="project" value="UniProtKB-SubCell"/>
</dbReference>
<feature type="binding site" evidence="23">
    <location>
        <position position="174"/>
    </location>
    <ligand>
        <name>Mg(2+)</name>
        <dbReference type="ChEBI" id="CHEBI:18420"/>
        <label>1</label>
    </ligand>
</feature>
<dbReference type="GO" id="GO:0004326">
    <property type="term" value="F:tetrahydrofolylpolyglutamate synthase activity"/>
    <property type="evidence" value="ECO:0007669"/>
    <property type="project" value="UniProtKB-EC"/>
</dbReference>
<dbReference type="PROSITE" id="PS01011">
    <property type="entry name" value="FOLYLPOLYGLU_SYNT_1"/>
    <property type="match status" value="1"/>
</dbReference>
<evidence type="ECO:0000256" key="1">
    <source>
        <dbReference type="ARBA" id="ARBA00004273"/>
    </source>
</evidence>
<feature type="binding site" evidence="23">
    <location>
        <position position="105"/>
    </location>
    <ligand>
        <name>Mg(2+)</name>
        <dbReference type="ChEBI" id="CHEBI:18420"/>
        <label>1</label>
    </ligand>
</feature>
<keyword evidence="10 21" id="KW-0436">Ligase</keyword>
<evidence type="ECO:0000256" key="2">
    <source>
        <dbReference type="ARBA" id="ARBA00004305"/>
    </source>
</evidence>
<evidence type="ECO:0000256" key="11">
    <source>
        <dbReference type="ARBA" id="ARBA00022723"/>
    </source>
</evidence>
<reference evidence="24" key="1">
    <citation type="submission" date="2013-12" db="EMBL/GenBank/DDBJ databases">
        <authorList>
            <person name="Genoscope - CEA"/>
        </authorList>
    </citation>
    <scope>NUCLEOTIDE SEQUENCE</scope>
    <source>
        <strain evidence="24">CBS 1993</strain>
    </source>
</reference>
<name>W6MM90_9ASCO</name>
<dbReference type="FunFam" id="3.90.190.20:FF:000009">
    <property type="entry name" value="Folylpolyglutamate synthase"/>
    <property type="match status" value="1"/>
</dbReference>